<dbReference type="GeneID" id="103307670"/>
<dbReference type="SUPFAM" id="SSF53098">
    <property type="entry name" value="Ribonuclease H-like"/>
    <property type="match status" value="1"/>
</dbReference>
<dbReference type="RefSeq" id="XP_008182761.1">
    <property type="nucleotide sequence ID" value="XM_008184539.1"/>
</dbReference>
<evidence type="ECO:0000259" key="1">
    <source>
        <dbReference type="PROSITE" id="PS50994"/>
    </source>
</evidence>
<dbReference type="KEGG" id="api:103307670"/>
<dbReference type="GO" id="GO:0003676">
    <property type="term" value="F:nucleic acid binding"/>
    <property type="evidence" value="ECO:0007669"/>
    <property type="project" value="InterPro"/>
</dbReference>
<dbReference type="InterPro" id="IPR001584">
    <property type="entry name" value="Integrase_cat-core"/>
</dbReference>
<reference evidence="2" key="2">
    <citation type="submission" date="2022-06" db="UniProtKB">
        <authorList>
            <consortium name="EnsemblMetazoa"/>
        </authorList>
    </citation>
    <scope>IDENTIFICATION</scope>
</reference>
<proteinExistence type="predicted"/>
<organism evidence="2 3">
    <name type="scientific">Acyrthosiphon pisum</name>
    <name type="common">Pea aphid</name>
    <dbReference type="NCBI Taxonomy" id="7029"/>
    <lineage>
        <taxon>Eukaryota</taxon>
        <taxon>Metazoa</taxon>
        <taxon>Ecdysozoa</taxon>
        <taxon>Arthropoda</taxon>
        <taxon>Hexapoda</taxon>
        <taxon>Insecta</taxon>
        <taxon>Pterygota</taxon>
        <taxon>Neoptera</taxon>
        <taxon>Paraneoptera</taxon>
        <taxon>Hemiptera</taxon>
        <taxon>Sternorrhyncha</taxon>
        <taxon>Aphidomorpha</taxon>
        <taxon>Aphidoidea</taxon>
        <taxon>Aphididae</taxon>
        <taxon>Macrosiphini</taxon>
        <taxon>Acyrthosiphon</taxon>
    </lineage>
</organism>
<dbReference type="InterPro" id="IPR036397">
    <property type="entry name" value="RNaseH_sf"/>
</dbReference>
<dbReference type="PROSITE" id="PS50994">
    <property type="entry name" value="INTEGRASE"/>
    <property type="match status" value="1"/>
</dbReference>
<feature type="domain" description="Integrase catalytic" evidence="1">
    <location>
        <begin position="1"/>
        <end position="109"/>
    </location>
</feature>
<dbReference type="GO" id="GO:0015074">
    <property type="term" value="P:DNA integration"/>
    <property type="evidence" value="ECO:0007669"/>
    <property type="project" value="InterPro"/>
</dbReference>
<dbReference type="EnsemblMetazoa" id="XM_008184539.1">
    <property type="protein sequence ID" value="XP_008182761.1"/>
    <property type="gene ID" value="LOC103307670"/>
</dbReference>
<evidence type="ECO:0000313" key="3">
    <source>
        <dbReference type="Proteomes" id="UP000007819"/>
    </source>
</evidence>
<accession>A0A8R2B5N3</accession>
<reference evidence="3" key="1">
    <citation type="submission" date="2010-06" db="EMBL/GenBank/DDBJ databases">
        <authorList>
            <person name="Jiang H."/>
            <person name="Abraham K."/>
            <person name="Ali S."/>
            <person name="Alsbrooks S.L."/>
            <person name="Anim B.N."/>
            <person name="Anosike U.S."/>
            <person name="Attaway T."/>
            <person name="Bandaranaike D.P."/>
            <person name="Battles P.K."/>
            <person name="Bell S.N."/>
            <person name="Bell A.V."/>
            <person name="Beltran B."/>
            <person name="Bickham C."/>
            <person name="Bustamante Y."/>
            <person name="Caleb T."/>
            <person name="Canada A."/>
            <person name="Cardenas V."/>
            <person name="Carter K."/>
            <person name="Chacko J."/>
            <person name="Chandrabose M.N."/>
            <person name="Chavez D."/>
            <person name="Chavez A."/>
            <person name="Chen L."/>
            <person name="Chu H.-S."/>
            <person name="Claassen K.J."/>
            <person name="Cockrell R."/>
            <person name="Collins M."/>
            <person name="Cooper J.A."/>
            <person name="Cree A."/>
            <person name="Curry S.M."/>
            <person name="Da Y."/>
            <person name="Dao M.D."/>
            <person name="Das B."/>
            <person name="Davila M.-L."/>
            <person name="Davy-Carroll L."/>
            <person name="Denson S."/>
            <person name="Dinh H."/>
            <person name="Ebong V.E."/>
            <person name="Edwards J.R."/>
            <person name="Egan A."/>
            <person name="El-Daye J."/>
            <person name="Escobedo L."/>
            <person name="Fernandez S."/>
            <person name="Fernando P.R."/>
            <person name="Flagg N."/>
            <person name="Forbes L.D."/>
            <person name="Fowler R.G."/>
            <person name="Fu Q."/>
            <person name="Gabisi R.A."/>
            <person name="Ganer J."/>
            <person name="Garbino Pronczuk A."/>
            <person name="Garcia R.M."/>
            <person name="Garner T."/>
            <person name="Garrett T.E."/>
            <person name="Gonzalez D.A."/>
            <person name="Hamid H."/>
            <person name="Hawkins E.S."/>
            <person name="Hirani K."/>
            <person name="Hogues M.E."/>
            <person name="Hollins B."/>
            <person name="Hsiao C.-H."/>
            <person name="Jabil R."/>
            <person name="James M.L."/>
            <person name="Jhangiani S.N."/>
            <person name="Johnson B."/>
            <person name="Johnson Q."/>
            <person name="Joshi V."/>
            <person name="Kalu J.B."/>
            <person name="Kam C."/>
            <person name="Kashfia A."/>
            <person name="Keebler J."/>
            <person name="Kisamo H."/>
            <person name="Kovar C.L."/>
            <person name="Lago L.A."/>
            <person name="Lai C.-Y."/>
            <person name="Laidlaw J."/>
            <person name="Lara F."/>
            <person name="Le T.-K."/>
            <person name="Lee S.L."/>
            <person name="Legall F.H."/>
            <person name="Lemon S.J."/>
            <person name="Lewis L.R."/>
            <person name="Li B."/>
            <person name="Liu Y."/>
            <person name="Liu Y.-S."/>
            <person name="Lopez J."/>
            <person name="Lozado R.J."/>
            <person name="Lu J."/>
            <person name="Madu R.C."/>
            <person name="Maheshwari M."/>
            <person name="Maheshwari R."/>
            <person name="Malloy K."/>
            <person name="Martinez E."/>
            <person name="Mathew T."/>
            <person name="Mercado I.C."/>
            <person name="Mercado C."/>
            <person name="Meyer B."/>
            <person name="Montgomery K."/>
            <person name="Morgan M.B."/>
            <person name="Munidasa M."/>
            <person name="Nazareth L.V."/>
            <person name="Nelson J."/>
            <person name="Ng B.M."/>
            <person name="Nguyen N.B."/>
            <person name="Nguyen P.Q."/>
            <person name="Nguyen T."/>
            <person name="Obregon M."/>
            <person name="Okwuonu G.O."/>
            <person name="Onwere C.G."/>
            <person name="Orozco G."/>
            <person name="Parra A."/>
            <person name="Patel S."/>
            <person name="Patil S."/>
            <person name="Perez A."/>
            <person name="Perez Y."/>
            <person name="Pham C."/>
            <person name="Primus E.L."/>
            <person name="Pu L.-L."/>
            <person name="Puazo M."/>
            <person name="Qin X."/>
            <person name="Quiroz J.B."/>
            <person name="Reese J."/>
            <person name="Richards S."/>
            <person name="Rives C.M."/>
            <person name="Robberts R."/>
            <person name="Ruiz S.J."/>
            <person name="Ruiz M.J."/>
            <person name="Santibanez J."/>
            <person name="Schneider B.W."/>
            <person name="Sisson I."/>
            <person name="Smith M."/>
            <person name="Sodergren E."/>
            <person name="Song X.-Z."/>
            <person name="Song B.B."/>
            <person name="Summersgill H."/>
            <person name="Thelus R."/>
            <person name="Thornton R.D."/>
            <person name="Trejos Z.Y."/>
            <person name="Usmani K."/>
            <person name="Vattathil S."/>
            <person name="Villasana D."/>
            <person name="Walker D.L."/>
            <person name="Wang S."/>
            <person name="Wang K."/>
            <person name="White C.S."/>
            <person name="Williams A.C."/>
            <person name="Williamson J."/>
            <person name="Wilson K."/>
            <person name="Woghiren I.O."/>
            <person name="Woodworth J.R."/>
            <person name="Worley K.C."/>
            <person name="Wright R.A."/>
            <person name="Wu W."/>
            <person name="Young L."/>
            <person name="Zhang L."/>
            <person name="Zhang J."/>
            <person name="Zhu Y."/>
            <person name="Muzny D.M."/>
            <person name="Weinstock G."/>
            <person name="Gibbs R.A."/>
        </authorList>
    </citation>
    <scope>NUCLEOTIDE SEQUENCE [LARGE SCALE GENOMIC DNA]</scope>
    <source>
        <strain evidence="3">LSR1</strain>
    </source>
</reference>
<dbReference type="InterPro" id="IPR050951">
    <property type="entry name" value="Retrovirus_Pol_polyprotein"/>
</dbReference>
<dbReference type="AlphaFoldDB" id="A0A8R2B5N3"/>
<dbReference type="Proteomes" id="UP000007819">
    <property type="component" value="Chromosome X"/>
</dbReference>
<dbReference type="PANTHER" id="PTHR37984:SF5">
    <property type="entry name" value="PROTEIN NYNRIN-LIKE"/>
    <property type="match status" value="1"/>
</dbReference>
<dbReference type="PANTHER" id="PTHR37984">
    <property type="entry name" value="PROTEIN CBG26694"/>
    <property type="match status" value="1"/>
</dbReference>
<dbReference type="InterPro" id="IPR012337">
    <property type="entry name" value="RNaseH-like_sf"/>
</dbReference>
<name>A0A8R2B5N3_ACYPI</name>
<sequence>MGPVNVLKEYFSLWGIPAKLVTDNGPSLCSADFELFLKNNGVYRIKTSPYNPSSNGAAENLVRTFKKYLKKCSQDSDIEINIYKFNLSYNSSKHCATGVSPAELHLGRKLFTSFDRLLPYAKSNYNKSLVNAAKNYRGGRVKQFHINDKVMCKNYGKGDKWLPGVIYKILSPVTYLVNMNGVGVWKRHINQIVERVESQDRVLIVPTQGKEITDVCSSDSVGVKDLQNGEELVREKELEPTSSEELVGSGVVVFILYSELFICTKLSSSETLEALSVWTVPMIVDGVEILPVVLEI</sequence>
<protein>
    <recommendedName>
        <fullName evidence="1">Integrase catalytic domain-containing protein</fullName>
    </recommendedName>
</protein>
<evidence type="ECO:0000313" key="2">
    <source>
        <dbReference type="EnsemblMetazoa" id="XP_008182761.1"/>
    </source>
</evidence>
<dbReference type="Gene3D" id="3.30.420.10">
    <property type="entry name" value="Ribonuclease H-like superfamily/Ribonuclease H"/>
    <property type="match status" value="1"/>
</dbReference>
<keyword evidence="3" id="KW-1185">Reference proteome</keyword>
<dbReference type="OrthoDB" id="8065885at2759"/>